<dbReference type="GO" id="GO:0016020">
    <property type="term" value="C:membrane"/>
    <property type="evidence" value="ECO:0007669"/>
    <property type="project" value="UniProtKB-SubCell"/>
</dbReference>
<feature type="transmembrane region" description="Helical" evidence="6">
    <location>
        <begin position="151"/>
        <end position="168"/>
    </location>
</feature>
<protein>
    <recommendedName>
        <fullName evidence="9">Major facilitator superfamily (MFS) profile domain-containing protein</fullName>
    </recommendedName>
</protein>
<keyword evidence="2" id="KW-0813">Transport</keyword>
<comment type="subcellular location">
    <subcellularLocation>
        <location evidence="1">Membrane</location>
        <topology evidence="1">Multi-pass membrane protein</topology>
    </subcellularLocation>
</comment>
<feature type="transmembrane region" description="Helical" evidence="6">
    <location>
        <begin position="112"/>
        <end position="131"/>
    </location>
</feature>
<dbReference type="FunFam" id="1.20.1250.20:FF:000013">
    <property type="entry name" value="MFS general substrate transporter"/>
    <property type="match status" value="1"/>
</dbReference>
<dbReference type="STRING" id="268505.A0A2A9PMS1"/>
<dbReference type="AlphaFoldDB" id="A0A2A9PMS1"/>
<feature type="transmembrane region" description="Helical" evidence="6">
    <location>
        <begin position="41"/>
        <end position="63"/>
    </location>
</feature>
<evidence type="ECO:0008006" key="9">
    <source>
        <dbReference type="Google" id="ProtNLM"/>
    </source>
</evidence>
<dbReference type="PANTHER" id="PTHR43791">
    <property type="entry name" value="PERMEASE-RELATED"/>
    <property type="match status" value="1"/>
</dbReference>
<sequence>MVGRRSRAFCVHPVVASRAKFGGAVAYTIGHMNGVLGLAGWRWLFIIEGIPSCFSAIFVFFFLPDYPESASWLSGSEKALAAKRLLHEGSKSCHKTASWTDAKATLMDWRLYVHYALYFAVNSPFAGLSLFAPSLTSGLGFRDLDAQLMTVPSWAVAYVCQIAVAYSADRFNARGAHMAGAALVGAAGFAASAALPATAYKARYGALFMATSGTFASVPPMLGWLTSNLFSTASTGLAVAINVSVGGGLGQIPGVWIYKPAEASLGYPTGHWTNAAFLLLVAVMALALRFFYVGENGRLAAEAERRGVQTRLYKL</sequence>
<comment type="caution">
    <text evidence="7">The sequence shown here is derived from an EMBL/GenBank/DDBJ whole genome shotgun (WGS) entry which is preliminary data.</text>
</comment>
<evidence type="ECO:0000256" key="1">
    <source>
        <dbReference type="ARBA" id="ARBA00004141"/>
    </source>
</evidence>
<accession>A0A2A9PMS1</accession>
<proteinExistence type="predicted"/>
<evidence type="ECO:0000256" key="4">
    <source>
        <dbReference type="ARBA" id="ARBA00022989"/>
    </source>
</evidence>
<dbReference type="Gene3D" id="1.20.1250.20">
    <property type="entry name" value="MFS general substrate transporter like domains"/>
    <property type="match status" value="1"/>
</dbReference>
<keyword evidence="8" id="KW-1185">Reference proteome</keyword>
<dbReference type="SUPFAM" id="SSF103473">
    <property type="entry name" value="MFS general substrate transporter"/>
    <property type="match status" value="1"/>
</dbReference>
<feature type="transmembrane region" description="Helical" evidence="6">
    <location>
        <begin position="206"/>
        <end position="225"/>
    </location>
</feature>
<keyword evidence="5 6" id="KW-0472">Membrane</keyword>
<evidence type="ECO:0000256" key="2">
    <source>
        <dbReference type="ARBA" id="ARBA00022448"/>
    </source>
</evidence>
<keyword evidence="4 6" id="KW-1133">Transmembrane helix</keyword>
<dbReference type="Pfam" id="PF07690">
    <property type="entry name" value="MFS_1"/>
    <property type="match status" value="1"/>
</dbReference>
<evidence type="ECO:0000256" key="5">
    <source>
        <dbReference type="ARBA" id="ARBA00023136"/>
    </source>
</evidence>
<dbReference type="OrthoDB" id="3639251at2759"/>
<dbReference type="GO" id="GO:0022857">
    <property type="term" value="F:transmembrane transporter activity"/>
    <property type="evidence" value="ECO:0007669"/>
    <property type="project" value="InterPro"/>
</dbReference>
<feature type="transmembrane region" description="Helical" evidence="6">
    <location>
        <begin position="270"/>
        <end position="292"/>
    </location>
</feature>
<dbReference type="EMBL" id="LAZP02000017">
    <property type="protein sequence ID" value="PFH62795.1"/>
    <property type="molecule type" value="Genomic_DNA"/>
</dbReference>
<dbReference type="InterPro" id="IPR011701">
    <property type="entry name" value="MFS"/>
</dbReference>
<dbReference type="InterPro" id="IPR036259">
    <property type="entry name" value="MFS_trans_sf"/>
</dbReference>
<organism evidence="7 8">
    <name type="scientific">Ophiocordyceps unilateralis</name>
    <name type="common">Zombie-ant fungus</name>
    <name type="synonym">Torrubia unilateralis</name>
    <dbReference type="NCBI Taxonomy" id="268505"/>
    <lineage>
        <taxon>Eukaryota</taxon>
        <taxon>Fungi</taxon>
        <taxon>Dikarya</taxon>
        <taxon>Ascomycota</taxon>
        <taxon>Pezizomycotina</taxon>
        <taxon>Sordariomycetes</taxon>
        <taxon>Hypocreomycetidae</taxon>
        <taxon>Hypocreales</taxon>
        <taxon>Ophiocordycipitaceae</taxon>
        <taxon>Ophiocordyceps</taxon>
    </lineage>
</organism>
<reference evidence="7 8" key="1">
    <citation type="journal article" date="2015" name="BMC Genomics">
        <title>Gene expression during zombie ant biting behavior reflects the complexity underlying fungal parasitic behavioral manipulation.</title>
        <authorList>
            <person name="de Bekker C."/>
            <person name="Ohm R.A."/>
            <person name="Loreto R.G."/>
            <person name="Sebastian A."/>
            <person name="Albert I."/>
            <person name="Merrow M."/>
            <person name="Brachmann A."/>
            <person name="Hughes D.P."/>
        </authorList>
    </citation>
    <scope>NUCLEOTIDE SEQUENCE [LARGE SCALE GENOMIC DNA]</scope>
    <source>
        <strain evidence="7 8">SC16a</strain>
    </source>
</reference>
<feature type="transmembrane region" description="Helical" evidence="6">
    <location>
        <begin position="180"/>
        <end position="200"/>
    </location>
</feature>
<dbReference type="PANTHER" id="PTHR43791:SF49">
    <property type="entry name" value="TRANSPORTER, PUTATIVE (AFU_ORTHOLOGUE AFUA_4G04250)-RELATED"/>
    <property type="match status" value="1"/>
</dbReference>
<dbReference type="Proteomes" id="UP000037136">
    <property type="component" value="Unassembled WGS sequence"/>
</dbReference>
<keyword evidence="3 6" id="KW-0812">Transmembrane</keyword>
<evidence type="ECO:0000313" key="8">
    <source>
        <dbReference type="Proteomes" id="UP000037136"/>
    </source>
</evidence>
<evidence type="ECO:0000256" key="6">
    <source>
        <dbReference type="SAM" id="Phobius"/>
    </source>
</evidence>
<reference evidence="7 8" key="2">
    <citation type="journal article" date="2017" name="Sci. Rep.">
        <title>Ant-infecting Ophiocordyceps genomes reveal a high diversity of potential behavioral manipulation genes and a possible major role for enterotoxins.</title>
        <authorList>
            <person name="de Bekker C."/>
            <person name="Ohm R.A."/>
            <person name="Evans H.C."/>
            <person name="Brachmann A."/>
            <person name="Hughes D.P."/>
        </authorList>
    </citation>
    <scope>NUCLEOTIDE SEQUENCE [LARGE SCALE GENOMIC DNA]</scope>
    <source>
        <strain evidence="7 8">SC16a</strain>
    </source>
</reference>
<name>A0A2A9PMS1_OPHUN</name>
<gene>
    <name evidence="7" type="ORF">XA68_11807</name>
</gene>
<evidence type="ECO:0000313" key="7">
    <source>
        <dbReference type="EMBL" id="PFH62795.1"/>
    </source>
</evidence>
<feature type="transmembrane region" description="Helical" evidence="6">
    <location>
        <begin position="237"/>
        <end position="258"/>
    </location>
</feature>
<evidence type="ECO:0000256" key="3">
    <source>
        <dbReference type="ARBA" id="ARBA00022692"/>
    </source>
</evidence>